<organism evidence="3 4">
    <name type="scientific">Entamoeba nuttalli</name>
    <dbReference type="NCBI Taxonomy" id="412467"/>
    <lineage>
        <taxon>Eukaryota</taxon>
        <taxon>Amoebozoa</taxon>
        <taxon>Evosea</taxon>
        <taxon>Archamoebae</taxon>
        <taxon>Mastigamoebida</taxon>
        <taxon>Entamoebidae</taxon>
        <taxon>Entamoeba</taxon>
    </lineage>
</organism>
<evidence type="ECO:0000256" key="2">
    <source>
        <dbReference type="SAM" id="SignalP"/>
    </source>
</evidence>
<protein>
    <recommendedName>
        <fullName evidence="5">Cytoskeletal protein Sojo</fullName>
    </recommendedName>
</protein>
<name>A0ABQ0DLX6_9EUKA</name>
<feature type="chain" id="PRO_5047051240" description="Cytoskeletal protein Sojo" evidence="2">
    <location>
        <begin position="16"/>
        <end position="629"/>
    </location>
</feature>
<keyword evidence="1" id="KW-0175">Coiled coil</keyword>
<keyword evidence="2" id="KW-0732">Signal</keyword>
<feature type="coiled-coil region" evidence="1">
    <location>
        <begin position="263"/>
        <end position="297"/>
    </location>
</feature>
<feature type="coiled-coil region" evidence="1">
    <location>
        <begin position="537"/>
        <end position="578"/>
    </location>
</feature>
<evidence type="ECO:0000313" key="3">
    <source>
        <dbReference type="EMBL" id="GAB1223861.1"/>
    </source>
</evidence>
<comment type="caution">
    <text evidence="3">The sequence shown here is derived from an EMBL/GenBank/DDBJ whole genome shotgun (WGS) entry which is preliminary data.</text>
</comment>
<gene>
    <name evidence="3" type="ORF">ENUP19_0163G0015</name>
</gene>
<proteinExistence type="predicted"/>
<keyword evidence="4" id="KW-1185">Reference proteome</keyword>
<evidence type="ECO:0000256" key="1">
    <source>
        <dbReference type="SAM" id="Coils"/>
    </source>
</evidence>
<dbReference type="EMBL" id="BAAFRS010000163">
    <property type="protein sequence ID" value="GAB1223861.1"/>
    <property type="molecule type" value="Genomic_DNA"/>
</dbReference>
<feature type="signal peptide" evidence="2">
    <location>
        <begin position="1"/>
        <end position="15"/>
    </location>
</feature>
<evidence type="ECO:0008006" key="5">
    <source>
        <dbReference type="Google" id="ProtNLM"/>
    </source>
</evidence>
<feature type="coiled-coil region" evidence="1">
    <location>
        <begin position="40"/>
        <end position="74"/>
    </location>
</feature>
<dbReference type="Proteomes" id="UP001628156">
    <property type="component" value="Unassembled WGS sequence"/>
</dbReference>
<feature type="coiled-coil region" evidence="1">
    <location>
        <begin position="176"/>
        <end position="233"/>
    </location>
</feature>
<reference evidence="3 4" key="1">
    <citation type="journal article" date="2019" name="PLoS Negl. Trop. Dis.">
        <title>Whole genome sequencing of Entamoeba nuttalli reveals mammalian host-related molecular signatures and a novel octapeptide-repeat surface protein.</title>
        <authorList>
            <person name="Tanaka M."/>
            <person name="Makiuchi T."/>
            <person name="Komiyama T."/>
            <person name="Shiina T."/>
            <person name="Osaki K."/>
            <person name="Tachibana H."/>
        </authorList>
    </citation>
    <scope>NUCLEOTIDE SEQUENCE [LARGE SCALE GENOMIC DNA]</scope>
    <source>
        <strain evidence="3 4">P19-061405</strain>
    </source>
</reference>
<accession>A0ABQ0DLX6</accession>
<sequence>MKILLIVLFLSFVFASIPMNATNTIQNELDEMSSLYRKKVQNVQEGIEKQEKKLTKIKKQLKKVLEKLDISEAKRKSNEKTFSQLVFRKNKSGNNKETIKYLNVRLKQTRKTIALSKLQEKKLKIKERLLKLKKRNTIEYIDYLQKRITAVSKKYSTLVDNLNTKKNNYITLWDKYQKQINDQKEMNDTINQLTQNILNNTNSNEVNEKVKLIQEVKNAYKQCENKKLFLIEKLHDFIPVENKEIETTRITIHSLLKKYKSKLLKKQSEFKKEKKVLKQLKNELKNEKKETVIDEERINDLVKEIDKRQRRVLKIHKKIMNIKKIISEKQTELKDKMISFQKENEIKFNEQLRKRIIFSQEKCQNIAREIRGLRSSIKKTIDDIQKETLNKTISLKLNEYHECTDEVIKFEKRLDRFIRQKQNRIRNEKENLFREKSYLRRKLIELEGLAEKRKISGRGVVSKQEKKYIIKAYAQIHSKIDVVKRELDSVIFEIRQLQQEQVNKISSIVNDITQKDQKMDFENKQMRKKILDFGEMIKEKTIELKTLQKSAKKVAAKLKLKKEQIEQAEKERQSKLIAVDKEIKDVELQLNSFPKVESQLDKLKYQSLEARLTTLRNEKKGLLDAAPKK</sequence>
<evidence type="ECO:0000313" key="4">
    <source>
        <dbReference type="Proteomes" id="UP001628156"/>
    </source>
</evidence>